<evidence type="ECO:0000256" key="4">
    <source>
        <dbReference type="ARBA" id="ARBA00022692"/>
    </source>
</evidence>
<keyword evidence="12 18" id="KW-0472">Membrane</keyword>
<dbReference type="FunFam" id="3.30.160.60:FF:000710">
    <property type="entry name" value="Zinc finger protein 768"/>
    <property type="match status" value="1"/>
</dbReference>
<dbReference type="FunFam" id="3.30.160.60:FF:002209">
    <property type="match status" value="1"/>
</dbReference>
<dbReference type="Proteomes" id="UP000269221">
    <property type="component" value="Unassembled WGS sequence"/>
</dbReference>
<evidence type="ECO:0000256" key="1">
    <source>
        <dbReference type="ARBA" id="ARBA00004123"/>
    </source>
</evidence>
<dbReference type="FunFam" id="1.10.510.10:FF:000421">
    <property type="entry name" value="Serine/threonine-protein kinase PAK 6"/>
    <property type="match status" value="1"/>
</dbReference>
<evidence type="ECO:0000256" key="6">
    <source>
        <dbReference type="ARBA" id="ARBA00022737"/>
    </source>
</evidence>
<dbReference type="AlphaFoldDB" id="A0A3M0IIU1"/>
<feature type="region of interest" description="Disordered" evidence="17">
    <location>
        <begin position="587"/>
        <end position="614"/>
    </location>
</feature>
<dbReference type="Gene3D" id="1.20.1070.10">
    <property type="entry name" value="Rhodopsin 7-helix transmembrane proteins"/>
    <property type="match status" value="1"/>
</dbReference>
<name>A0A3M0IIU1_HIRRU</name>
<evidence type="ECO:0000259" key="20">
    <source>
        <dbReference type="PROSITE" id="PS50157"/>
    </source>
</evidence>
<dbReference type="GO" id="GO:0007186">
    <property type="term" value="P:G protein-coupled receptor signaling pathway"/>
    <property type="evidence" value="ECO:0007669"/>
    <property type="project" value="InterPro"/>
</dbReference>
<evidence type="ECO:0000256" key="16">
    <source>
        <dbReference type="PROSITE-ProRule" id="PRU00042"/>
    </source>
</evidence>
<dbReference type="InterPro" id="IPR011009">
    <property type="entry name" value="Kinase-like_dom_sf"/>
</dbReference>
<keyword evidence="4 18" id="KW-0812">Transmembrane</keyword>
<keyword evidence="7 16" id="KW-0863">Zinc-finger</keyword>
<evidence type="ECO:0000256" key="8">
    <source>
        <dbReference type="ARBA" id="ARBA00022833"/>
    </source>
</evidence>
<dbReference type="FunFam" id="3.30.160.60:FF:000135">
    <property type="entry name" value="Zinc finger protein 358"/>
    <property type="match status" value="1"/>
</dbReference>
<evidence type="ECO:0000256" key="5">
    <source>
        <dbReference type="ARBA" id="ARBA00022723"/>
    </source>
</evidence>
<feature type="domain" description="C2H2-type" evidence="20">
    <location>
        <begin position="304"/>
        <end position="331"/>
    </location>
</feature>
<dbReference type="GO" id="GO:0005654">
    <property type="term" value="C:nucleoplasm"/>
    <property type="evidence" value="ECO:0007669"/>
    <property type="project" value="TreeGrafter"/>
</dbReference>
<dbReference type="SMART" id="SM00220">
    <property type="entry name" value="S_TKc"/>
    <property type="match status" value="1"/>
</dbReference>
<feature type="transmembrane region" description="Helical" evidence="18">
    <location>
        <begin position="388"/>
        <end position="411"/>
    </location>
</feature>
<dbReference type="GO" id="GO:0004984">
    <property type="term" value="F:olfactory receptor activity"/>
    <property type="evidence" value="ECO:0007669"/>
    <property type="project" value="InterPro"/>
</dbReference>
<feature type="compositionally biased region" description="Basic and acidic residues" evidence="17">
    <location>
        <begin position="535"/>
        <end position="548"/>
    </location>
</feature>
<keyword evidence="8" id="KW-0862">Zinc</keyword>
<dbReference type="GO" id="GO:0004672">
    <property type="term" value="F:protein kinase activity"/>
    <property type="evidence" value="ECO:0007669"/>
    <property type="project" value="InterPro"/>
</dbReference>
<evidence type="ECO:0000256" key="9">
    <source>
        <dbReference type="ARBA" id="ARBA00022989"/>
    </source>
</evidence>
<evidence type="ECO:0000313" key="21">
    <source>
        <dbReference type="EMBL" id="RMB88675.1"/>
    </source>
</evidence>
<accession>A0A3M0IIU1</accession>
<feature type="region of interest" description="Disordered" evidence="17">
    <location>
        <begin position="481"/>
        <end position="500"/>
    </location>
</feature>
<evidence type="ECO:0000256" key="11">
    <source>
        <dbReference type="ARBA" id="ARBA00023125"/>
    </source>
</evidence>
<comment type="similarity">
    <text evidence="3">Belongs to the krueppel C2H2-type zinc-finger protein family.</text>
</comment>
<evidence type="ECO:0000256" key="17">
    <source>
        <dbReference type="SAM" id="MobiDB-lite"/>
    </source>
</evidence>
<feature type="domain" description="C2H2-type" evidence="20">
    <location>
        <begin position="164"/>
        <end position="191"/>
    </location>
</feature>
<dbReference type="SUPFAM" id="SSF56112">
    <property type="entry name" value="Protein kinase-like (PK-like)"/>
    <property type="match status" value="1"/>
</dbReference>
<evidence type="ECO:0000313" key="22">
    <source>
        <dbReference type="Proteomes" id="UP000269221"/>
    </source>
</evidence>
<dbReference type="FunFam" id="3.30.160.60:FF:002004">
    <property type="entry name" value="Zinc finger protein 473"/>
    <property type="match status" value="1"/>
</dbReference>
<evidence type="ECO:0000256" key="12">
    <source>
        <dbReference type="ARBA" id="ARBA00023136"/>
    </source>
</evidence>
<dbReference type="InterPro" id="IPR013087">
    <property type="entry name" value="Znf_C2H2_type"/>
</dbReference>
<keyword evidence="13" id="KW-0804">Transcription</keyword>
<dbReference type="GO" id="GO:0001817">
    <property type="term" value="P:regulation of cytokine production"/>
    <property type="evidence" value="ECO:0007669"/>
    <property type="project" value="TreeGrafter"/>
</dbReference>
<evidence type="ECO:0000256" key="7">
    <source>
        <dbReference type="ARBA" id="ARBA00022771"/>
    </source>
</evidence>
<dbReference type="OrthoDB" id="9210033at2759"/>
<feature type="domain" description="C2H2-type" evidence="20">
    <location>
        <begin position="220"/>
        <end position="247"/>
    </location>
</feature>
<dbReference type="FunFam" id="3.30.160.60:FF:000053">
    <property type="entry name" value="zinc finger protein 182 isoform X1"/>
    <property type="match status" value="1"/>
</dbReference>
<dbReference type="Gene3D" id="3.30.200.20">
    <property type="entry name" value="Phosphorylase Kinase, domain 1"/>
    <property type="match status" value="1"/>
</dbReference>
<keyword evidence="14" id="KW-0807">Transducer</keyword>
<dbReference type="GO" id="GO:0000978">
    <property type="term" value="F:RNA polymerase II cis-regulatory region sequence-specific DNA binding"/>
    <property type="evidence" value="ECO:0007669"/>
    <property type="project" value="TreeGrafter"/>
</dbReference>
<keyword evidence="15" id="KW-0539">Nucleus</keyword>
<feature type="region of interest" description="Disordered" evidence="17">
    <location>
        <begin position="1"/>
        <end position="54"/>
    </location>
</feature>
<reference evidence="21 22" key="1">
    <citation type="submission" date="2018-07" db="EMBL/GenBank/DDBJ databases">
        <title>A high quality draft genome assembly of the barn swallow (H. rustica rustica).</title>
        <authorList>
            <person name="Formenti G."/>
            <person name="Chiara M."/>
            <person name="Poveda L."/>
            <person name="Francoijs K.-J."/>
            <person name="Bonisoli-Alquati A."/>
            <person name="Canova L."/>
            <person name="Gianfranceschi L."/>
            <person name="Horner D.S."/>
            <person name="Saino N."/>
        </authorList>
    </citation>
    <scope>NUCLEOTIDE SEQUENCE [LARGE SCALE GENOMIC DNA]</scope>
    <source>
        <strain evidence="21">Chelidonia</strain>
        <tissue evidence="21">Blood</tissue>
    </source>
</reference>
<feature type="domain" description="C2H2-type" evidence="20">
    <location>
        <begin position="108"/>
        <end position="135"/>
    </location>
</feature>
<keyword evidence="6" id="KW-0677">Repeat</keyword>
<dbReference type="GO" id="GO:0002682">
    <property type="term" value="P:regulation of immune system process"/>
    <property type="evidence" value="ECO:0007669"/>
    <property type="project" value="TreeGrafter"/>
</dbReference>
<dbReference type="STRING" id="333673.A0A3M0IIU1"/>
<dbReference type="FunFam" id="3.30.160.60:FF:002343">
    <property type="entry name" value="Zinc finger protein 33A"/>
    <property type="match status" value="1"/>
</dbReference>
<dbReference type="GO" id="GO:0016020">
    <property type="term" value="C:membrane"/>
    <property type="evidence" value="ECO:0007669"/>
    <property type="project" value="UniProtKB-SubCell"/>
</dbReference>
<dbReference type="GO" id="GO:0008270">
    <property type="term" value="F:zinc ion binding"/>
    <property type="evidence" value="ECO:0007669"/>
    <property type="project" value="UniProtKB-KW"/>
</dbReference>
<dbReference type="Pfam" id="PF00096">
    <property type="entry name" value="zf-C2H2"/>
    <property type="match status" value="8"/>
</dbReference>
<dbReference type="SMART" id="SM00355">
    <property type="entry name" value="ZnF_C2H2"/>
    <property type="match status" value="9"/>
</dbReference>
<dbReference type="InterPro" id="IPR036236">
    <property type="entry name" value="Znf_C2H2_sf"/>
</dbReference>
<dbReference type="InterPro" id="IPR000719">
    <property type="entry name" value="Prot_kinase_dom"/>
</dbReference>
<evidence type="ECO:0000256" key="2">
    <source>
        <dbReference type="ARBA" id="ARBA00004141"/>
    </source>
</evidence>
<comment type="subcellular location">
    <subcellularLocation>
        <location evidence="2">Membrane</location>
        <topology evidence="2">Multi-pass membrane protein</topology>
    </subcellularLocation>
    <subcellularLocation>
        <location evidence="1">Nucleus</location>
    </subcellularLocation>
</comment>
<protein>
    <recommendedName>
        <fullName evidence="23">Protein kinase domain-containing protein</fullName>
    </recommendedName>
</protein>
<dbReference type="PROSITE" id="PS00108">
    <property type="entry name" value="PROTEIN_KINASE_ST"/>
    <property type="match status" value="1"/>
</dbReference>
<dbReference type="SUPFAM" id="SSF57667">
    <property type="entry name" value="beta-beta-alpha zinc fingers"/>
    <property type="match status" value="5"/>
</dbReference>
<feature type="domain" description="Protein kinase" evidence="19">
    <location>
        <begin position="804"/>
        <end position="1055"/>
    </location>
</feature>
<evidence type="ECO:0000256" key="14">
    <source>
        <dbReference type="ARBA" id="ARBA00023224"/>
    </source>
</evidence>
<keyword evidence="11" id="KW-0238">DNA-binding</keyword>
<evidence type="ECO:0000256" key="10">
    <source>
        <dbReference type="ARBA" id="ARBA00023015"/>
    </source>
</evidence>
<dbReference type="EMBL" id="QRBI01000315">
    <property type="protein sequence ID" value="RMB88675.1"/>
    <property type="molecule type" value="Genomic_DNA"/>
</dbReference>
<dbReference type="SUPFAM" id="SSF81321">
    <property type="entry name" value="Family A G protein-coupled receptor-like"/>
    <property type="match status" value="1"/>
</dbReference>
<feature type="domain" description="C2H2-type" evidence="20">
    <location>
        <begin position="276"/>
        <end position="303"/>
    </location>
</feature>
<evidence type="ECO:0000256" key="15">
    <source>
        <dbReference type="ARBA" id="ARBA00023242"/>
    </source>
</evidence>
<keyword evidence="5" id="KW-0479">Metal-binding</keyword>
<feature type="domain" description="C2H2-type" evidence="20">
    <location>
        <begin position="136"/>
        <end position="163"/>
    </location>
</feature>
<dbReference type="Pfam" id="PF13853">
    <property type="entry name" value="7tm_4"/>
    <property type="match status" value="1"/>
</dbReference>
<dbReference type="PANTHER" id="PTHR24399">
    <property type="entry name" value="ZINC FINGER AND BTB DOMAIN-CONTAINING"/>
    <property type="match status" value="1"/>
</dbReference>
<dbReference type="PROSITE" id="PS50011">
    <property type="entry name" value="PROTEIN_KINASE_DOM"/>
    <property type="match status" value="1"/>
</dbReference>
<organism evidence="21 22">
    <name type="scientific">Hirundo rustica rustica</name>
    <dbReference type="NCBI Taxonomy" id="333673"/>
    <lineage>
        <taxon>Eukaryota</taxon>
        <taxon>Metazoa</taxon>
        <taxon>Chordata</taxon>
        <taxon>Craniata</taxon>
        <taxon>Vertebrata</taxon>
        <taxon>Euteleostomi</taxon>
        <taxon>Archelosauria</taxon>
        <taxon>Archosauria</taxon>
        <taxon>Dinosauria</taxon>
        <taxon>Saurischia</taxon>
        <taxon>Theropoda</taxon>
        <taxon>Coelurosauria</taxon>
        <taxon>Aves</taxon>
        <taxon>Neognathae</taxon>
        <taxon>Neoaves</taxon>
        <taxon>Telluraves</taxon>
        <taxon>Australaves</taxon>
        <taxon>Passeriformes</taxon>
        <taxon>Sylvioidea</taxon>
        <taxon>Hirundinidae</taxon>
        <taxon>Hirundo</taxon>
    </lineage>
</organism>
<evidence type="ECO:0000256" key="18">
    <source>
        <dbReference type="SAM" id="Phobius"/>
    </source>
</evidence>
<dbReference type="InterPro" id="IPR000725">
    <property type="entry name" value="Olfact_rcpt"/>
</dbReference>
<feature type="domain" description="C2H2-type" evidence="20">
    <location>
        <begin position="192"/>
        <end position="219"/>
    </location>
</feature>
<dbReference type="PROSITE" id="PS50157">
    <property type="entry name" value="ZINC_FINGER_C2H2_2"/>
    <property type="match status" value="9"/>
</dbReference>
<feature type="compositionally biased region" description="Pro residues" evidence="17">
    <location>
        <begin position="31"/>
        <end position="42"/>
    </location>
</feature>
<dbReference type="FunFam" id="3.30.160.60:FF:000770">
    <property type="entry name" value="zinc finger protein 16"/>
    <property type="match status" value="1"/>
</dbReference>
<feature type="compositionally biased region" description="Low complexity" evidence="17">
    <location>
        <begin position="590"/>
        <end position="602"/>
    </location>
</feature>
<evidence type="ECO:0000256" key="13">
    <source>
        <dbReference type="ARBA" id="ARBA00023163"/>
    </source>
</evidence>
<dbReference type="Gene3D" id="1.10.510.10">
    <property type="entry name" value="Transferase(Phosphotransferase) domain 1"/>
    <property type="match status" value="1"/>
</dbReference>
<evidence type="ECO:0000256" key="3">
    <source>
        <dbReference type="ARBA" id="ARBA00006991"/>
    </source>
</evidence>
<dbReference type="Gene3D" id="3.30.160.60">
    <property type="entry name" value="Classic Zinc Finger"/>
    <property type="match status" value="9"/>
</dbReference>
<dbReference type="Pfam" id="PF00069">
    <property type="entry name" value="Pkinase"/>
    <property type="match status" value="1"/>
</dbReference>
<feature type="region of interest" description="Disordered" evidence="17">
    <location>
        <begin position="534"/>
        <end position="571"/>
    </location>
</feature>
<dbReference type="FunFam" id="3.30.160.60:FF:000690">
    <property type="entry name" value="Zinc finger protein 354C"/>
    <property type="match status" value="1"/>
</dbReference>
<dbReference type="InterPro" id="IPR008271">
    <property type="entry name" value="Ser/Thr_kinase_AS"/>
</dbReference>
<comment type="caution">
    <text evidence="21">The sequence shown here is derived from an EMBL/GenBank/DDBJ whole genome shotgun (WGS) entry which is preliminary data.</text>
</comment>
<keyword evidence="22" id="KW-1185">Reference proteome</keyword>
<dbReference type="FunFam" id="3.30.160.60:FF:001343">
    <property type="entry name" value="Zinc finger protein 568"/>
    <property type="match status" value="1"/>
</dbReference>
<proteinExistence type="inferred from homology"/>
<feature type="compositionally biased region" description="Acidic residues" evidence="17">
    <location>
        <begin position="1"/>
        <end position="10"/>
    </location>
</feature>
<dbReference type="GO" id="GO:0005524">
    <property type="term" value="F:ATP binding"/>
    <property type="evidence" value="ECO:0007669"/>
    <property type="project" value="InterPro"/>
</dbReference>
<dbReference type="PANTHER" id="PTHR24399:SF54">
    <property type="entry name" value="GASTRULA ZINC FINGER PROTEIN XLCGF26.1-LIKE-RELATED"/>
    <property type="match status" value="1"/>
</dbReference>
<evidence type="ECO:0008006" key="23">
    <source>
        <dbReference type="Google" id="ProtNLM"/>
    </source>
</evidence>
<feature type="domain" description="C2H2-type" evidence="20">
    <location>
        <begin position="80"/>
        <end position="107"/>
    </location>
</feature>
<sequence length="1073" mass="122305">MKEEEKEEEEGQRRVKKRRRKEEVEHSLNSQPPPVGSSPPIPQGALRRKDPPCARKVDRASARARSWLVHKHLHDGEKPHRCLECGKSFSWNCLLISHQLIHTRERPYECPQCQKRFQTSSTLLKHQQIHTEERPFHCPNCRKGFKHNSHLIRHRRIHTGERPYECGQCGMSFSRNSLLICHQRIHTRERPCECEQCGKSFNHSSNLIHHQYIHAEERPYECGECRKGFNKRSQLIIHQMIHTGERPYECPECGKRFLTSSDLLVHQRIHTEERPLHCPDCRKGFKHNSHLITHWRIHTGERPYECPQCGKSFSDSSRLTGHQRRHWLEKIPGDAWKASHKDPGYYRFAAKAKMDQGPHVQPQQMSNSSSSISHFLLLALADTRQLQLLHFCLFLGISLAALLGSGLIISAAACGHHLHTPMFFFLLNLALTDLGSICTTVPKAMHNSLWDTRTISYAQCATQSTEPSADSPLAPCALGEEAKEEQNDHQPPAVVTPQVELSKTVPLEKEHEQIACSEMPCQPCQTQGELFPAEEQEKQLRQQEEKPQENGQNTETEAQAEPSKAPSDIIVVKRRNKEDRKRIQDHCNLQQQRGDQQNQGSGKKLQAELPKPQARMKAREKKLGEKMLEKLQKTQARMKAMHKWLEEEVEILAERQVKINLFLEEQEALKKRVDILKSRLAACNGFQQVTGNEEPQDSYEAQELSQAEVLPVEHDLKMVEERRTPCEEVEHLNKELQIYTGSSVEPAAAAAVSPKGAFAAQPKNWSPGSLFISSTAAAQQQEIEDDSLDLLRQMASKQNPRRKYRELESLASGGFAVVCRAVDTATGGEVAIKKINVQELRRQKVTINEITVMKRNRSPWIVNYLGSYLVHEELWLVMEYMDGGTLNKVIYETHMSEDEIAAVSRECLQGLNFLHCNHVMHRDVKSTNILLRTDGSVKLADFGLSVQLTPEQSRRSSVNGTAWWMAPEVVKCHPYGPKVDIWSFGIVGIEMVEQEIPYENESPLSAQLLTATKGAPELQQPKLLSPLLRDFLSCCLQRDEARRWSAKELLQHPFVTSAKPASSLVPLIMSVKK</sequence>
<keyword evidence="10" id="KW-0805">Transcription regulation</keyword>
<evidence type="ECO:0000259" key="19">
    <source>
        <dbReference type="PROSITE" id="PS50011"/>
    </source>
</evidence>
<dbReference type="PROSITE" id="PS00028">
    <property type="entry name" value="ZINC_FINGER_C2H2_1"/>
    <property type="match status" value="9"/>
</dbReference>
<keyword evidence="9 18" id="KW-1133">Transmembrane helix</keyword>
<feature type="domain" description="C2H2-type" evidence="20">
    <location>
        <begin position="248"/>
        <end position="275"/>
    </location>
</feature>
<gene>
    <name evidence="21" type="ORF">DUI87_34967</name>
</gene>
<dbReference type="GO" id="GO:0001227">
    <property type="term" value="F:DNA-binding transcription repressor activity, RNA polymerase II-specific"/>
    <property type="evidence" value="ECO:0007669"/>
    <property type="project" value="TreeGrafter"/>
</dbReference>